<dbReference type="Pfam" id="PF01638">
    <property type="entry name" value="HxlR"/>
    <property type="match status" value="1"/>
</dbReference>
<feature type="domain" description="HTH hxlR-type" evidence="4">
    <location>
        <begin position="26"/>
        <end position="124"/>
    </location>
</feature>
<dbReference type="InterPro" id="IPR036388">
    <property type="entry name" value="WH-like_DNA-bd_sf"/>
</dbReference>
<dbReference type="Gene3D" id="1.10.10.10">
    <property type="entry name" value="Winged helix-like DNA-binding domain superfamily/Winged helix DNA-binding domain"/>
    <property type="match status" value="1"/>
</dbReference>
<organism evidence="5 6">
    <name type="scientific">Pseudonocardia cypriaca</name>
    <dbReference type="NCBI Taxonomy" id="882449"/>
    <lineage>
        <taxon>Bacteria</taxon>
        <taxon>Bacillati</taxon>
        <taxon>Actinomycetota</taxon>
        <taxon>Actinomycetes</taxon>
        <taxon>Pseudonocardiales</taxon>
        <taxon>Pseudonocardiaceae</taxon>
        <taxon>Pseudonocardia</taxon>
    </lineage>
</organism>
<comment type="caution">
    <text evidence="5">The sequence shown here is derived from an EMBL/GenBank/DDBJ whole genome shotgun (WGS) entry which is preliminary data.</text>
</comment>
<dbReference type="EMBL" id="VFPH01000001">
    <property type="protein sequence ID" value="TQM43283.1"/>
    <property type="molecule type" value="Genomic_DNA"/>
</dbReference>
<protein>
    <submittedName>
        <fullName evidence="5">HxlR family transcriptional regulator</fullName>
    </submittedName>
</protein>
<keyword evidence="1" id="KW-0805">Transcription regulation</keyword>
<dbReference type="PROSITE" id="PS51118">
    <property type="entry name" value="HTH_HXLR"/>
    <property type="match status" value="1"/>
</dbReference>
<accession>A0A543GB21</accession>
<evidence type="ECO:0000256" key="1">
    <source>
        <dbReference type="ARBA" id="ARBA00023015"/>
    </source>
</evidence>
<dbReference type="InterPro" id="IPR036390">
    <property type="entry name" value="WH_DNA-bd_sf"/>
</dbReference>
<evidence type="ECO:0000313" key="6">
    <source>
        <dbReference type="Proteomes" id="UP000319818"/>
    </source>
</evidence>
<reference evidence="5 6" key="1">
    <citation type="submission" date="2019-06" db="EMBL/GenBank/DDBJ databases">
        <title>Sequencing the genomes of 1000 actinobacteria strains.</title>
        <authorList>
            <person name="Klenk H.-P."/>
        </authorList>
    </citation>
    <scope>NUCLEOTIDE SEQUENCE [LARGE SCALE GENOMIC DNA]</scope>
    <source>
        <strain evidence="5 6">DSM 45511</strain>
    </source>
</reference>
<name>A0A543GB21_9PSEU</name>
<keyword evidence="3" id="KW-0804">Transcription</keyword>
<sequence length="166" mass="17979">MKHWHDASGPSTLAFVLGKTYDSQVCSVARTLEVVGERWSLLIVRDALFTGATRYSDFQRSLGIATNVLATRLDGFVAAGIMRRHTYSEQPELYEYLLTGKGRALAHAVVALAEWGDRWVTDGAPPTRYVHSVCGTGVSQQTTCAHCGSVDDPAEIEAVIGPGALR</sequence>
<dbReference type="GO" id="GO:0003677">
    <property type="term" value="F:DNA binding"/>
    <property type="evidence" value="ECO:0007669"/>
    <property type="project" value="UniProtKB-KW"/>
</dbReference>
<dbReference type="Proteomes" id="UP000319818">
    <property type="component" value="Unassembled WGS sequence"/>
</dbReference>
<dbReference type="PANTHER" id="PTHR33204">
    <property type="entry name" value="TRANSCRIPTIONAL REGULATOR, MARR FAMILY"/>
    <property type="match status" value="1"/>
</dbReference>
<gene>
    <name evidence="5" type="ORF">FB388_0627</name>
</gene>
<evidence type="ECO:0000259" key="4">
    <source>
        <dbReference type="PROSITE" id="PS51118"/>
    </source>
</evidence>
<keyword evidence="2" id="KW-0238">DNA-binding</keyword>
<dbReference type="AlphaFoldDB" id="A0A543GB21"/>
<dbReference type="InterPro" id="IPR002577">
    <property type="entry name" value="HTH_HxlR"/>
</dbReference>
<evidence type="ECO:0000313" key="5">
    <source>
        <dbReference type="EMBL" id="TQM43283.1"/>
    </source>
</evidence>
<keyword evidence="6" id="KW-1185">Reference proteome</keyword>
<proteinExistence type="predicted"/>
<dbReference type="PANTHER" id="PTHR33204:SF18">
    <property type="entry name" value="TRANSCRIPTIONAL REGULATORY PROTEIN"/>
    <property type="match status" value="1"/>
</dbReference>
<evidence type="ECO:0000256" key="3">
    <source>
        <dbReference type="ARBA" id="ARBA00023163"/>
    </source>
</evidence>
<evidence type="ECO:0000256" key="2">
    <source>
        <dbReference type="ARBA" id="ARBA00023125"/>
    </source>
</evidence>
<dbReference type="SUPFAM" id="SSF46785">
    <property type="entry name" value="Winged helix' DNA-binding domain"/>
    <property type="match status" value="1"/>
</dbReference>